<evidence type="ECO:0000256" key="6">
    <source>
        <dbReference type="RuleBase" id="RU362125"/>
    </source>
</evidence>
<evidence type="ECO:0000256" key="2">
    <source>
        <dbReference type="ARBA" id="ARBA00009347"/>
    </source>
</evidence>
<sequence length="418" mass="45214">MSEAGDNAPGTRHVVGWWAKPPDNPATTPEDPIMVDFTLDDEQRAFRAMARQFLDEQVVPHRRDWDRAEQVDTSLIPQLGELGFFGLTVPEEYGGVGGDYVTYALAMEELGRADSAVRGIVSVSSGLCGKPILMFGTEEQKQEWLAPIAKGEKLGCFGLTEPDHGSDPAHMRATARRDGDDYLISGQKIFITNGTWADVCLVFARTGPEEGAKGVSAFLVPTDSEGFERREVKGKLGLRGQATAELFLDDVRVPSSALLGEEGQGFKIAMATLDKGRMAIAASCTGIIQGCLEAVNGYVTERKQFGRAIASYQLVQEIVAEISVEADAARLLTWRAASLIDAGEPFGTAASKAKYYASEAAVRAANQAIQAFGGYGFIDEYPVEKYMRDARVMTLYEGTSQIQKLLIGRAETGVSAFV</sequence>
<evidence type="ECO:0000256" key="1">
    <source>
        <dbReference type="ARBA" id="ARBA00001974"/>
    </source>
</evidence>
<dbReference type="InterPro" id="IPR006089">
    <property type="entry name" value="Acyl-CoA_DH_CS"/>
</dbReference>
<dbReference type="FunFam" id="1.10.540.10:FF:000002">
    <property type="entry name" value="Acyl-CoA dehydrogenase FadE19"/>
    <property type="match status" value="1"/>
</dbReference>
<dbReference type="Gene3D" id="2.40.110.10">
    <property type="entry name" value="Butyryl-CoA Dehydrogenase, subunit A, domain 2"/>
    <property type="match status" value="1"/>
</dbReference>
<accession>A0A560WGR1</accession>
<dbReference type="InterPro" id="IPR013786">
    <property type="entry name" value="AcylCoA_DH/ox_N"/>
</dbReference>
<dbReference type="InterPro" id="IPR046373">
    <property type="entry name" value="Acyl-CoA_Oxase/DH_mid-dom_sf"/>
</dbReference>
<dbReference type="Proteomes" id="UP000315628">
    <property type="component" value="Unassembled WGS sequence"/>
</dbReference>
<gene>
    <name evidence="11" type="ORF">FB557_0207</name>
</gene>
<comment type="similarity">
    <text evidence="2 6">Belongs to the acyl-CoA dehydrogenase family.</text>
</comment>
<dbReference type="InterPro" id="IPR009075">
    <property type="entry name" value="AcylCo_DH/oxidase_C"/>
</dbReference>
<evidence type="ECO:0000313" key="11">
    <source>
        <dbReference type="EMBL" id="TWD16675.1"/>
    </source>
</evidence>
<evidence type="ECO:0000259" key="8">
    <source>
        <dbReference type="Pfam" id="PF00441"/>
    </source>
</evidence>
<evidence type="ECO:0000259" key="10">
    <source>
        <dbReference type="Pfam" id="PF02771"/>
    </source>
</evidence>
<protein>
    <submittedName>
        <fullName evidence="11">Alkylation response protein AidB-like acyl-CoA dehydrogenase</fullName>
    </submittedName>
</protein>
<dbReference type="InterPro" id="IPR006091">
    <property type="entry name" value="Acyl-CoA_Oxase/DH_mid-dom"/>
</dbReference>
<comment type="caution">
    <text evidence="11">The sequence shown here is derived from an EMBL/GenBank/DDBJ whole genome shotgun (WGS) entry which is preliminary data.</text>
</comment>
<feature type="region of interest" description="Disordered" evidence="7">
    <location>
        <begin position="1"/>
        <end position="30"/>
    </location>
</feature>
<dbReference type="InterPro" id="IPR009100">
    <property type="entry name" value="AcylCoA_DH/oxidase_NM_dom_sf"/>
</dbReference>
<dbReference type="GO" id="GO:0050660">
    <property type="term" value="F:flavin adenine dinucleotide binding"/>
    <property type="evidence" value="ECO:0007669"/>
    <property type="project" value="InterPro"/>
</dbReference>
<dbReference type="Pfam" id="PF02771">
    <property type="entry name" value="Acyl-CoA_dh_N"/>
    <property type="match status" value="1"/>
</dbReference>
<dbReference type="PANTHER" id="PTHR43884">
    <property type="entry name" value="ACYL-COA DEHYDROGENASE"/>
    <property type="match status" value="1"/>
</dbReference>
<dbReference type="FunFam" id="1.20.140.10:FF:000004">
    <property type="entry name" value="Acyl-CoA dehydrogenase FadE25"/>
    <property type="match status" value="1"/>
</dbReference>
<dbReference type="Gene3D" id="1.20.140.10">
    <property type="entry name" value="Butyryl-CoA Dehydrogenase, subunit A, domain 3"/>
    <property type="match status" value="1"/>
</dbReference>
<dbReference type="InterPro" id="IPR037069">
    <property type="entry name" value="AcylCoA_DH/ox_N_sf"/>
</dbReference>
<dbReference type="GO" id="GO:0003995">
    <property type="term" value="F:acyl-CoA dehydrogenase activity"/>
    <property type="evidence" value="ECO:0007669"/>
    <property type="project" value="InterPro"/>
</dbReference>
<evidence type="ECO:0000259" key="9">
    <source>
        <dbReference type="Pfam" id="PF02770"/>
    </source>
</evidence>
<dbReference type="PANTHER" id="PTHR43884:SF20">
    <property type="entry name" value="ACYL-COA DEHYDROGENASE FADE28"/>
    <property type="match status" value="1"/>
</dbReference>
<name>A0A560WGR1_9MICO</name>
<dbReference type="SUPFAM" id="SSF47203">
    <property type="entry name" value="Acyl-CoA dehydrogenase C-terminal domain-like"/>
    <property type="match status" value="1"/>
</dbReference>
<dbReference type="PIRSF" id="PIRSF016578">
    <property type="entry name" value="HsaA"/>
    <property type="match status" value="1"/>
</dbReference>
<evidence type="ECO:0000256" key="7">
    <source>
        <dbReference type="SAM" id="MobiDB-lite"/>
    </source>
</evidence>
<reference evidence="11 12" key="1">
    <citation type="submission" date="2019-06" db="EMBL/GenBank/DDBJ databases">
        <title>Sequencing the genomes of 1000 actinobacteria strains.</title>
        <authorList>
            <person name="Klenk H.-P."/>
        </authorList>
    </citation>
    <scope>NUCLEOTIDE SEQUENCE [LARGE SCALE GENOMIC DNA]</scope>
    <source>
        <strain evidence="11 12">DSM 18935</strain>
    </source>
</reference>
<dbReference type="Pfam" id="PF02770">
    <property type="entry name" value="Acyl-CoA_dh_M"/>
    <property type="match status" value="1"/>
</dbReference>
<evidence type="ECO:0000313" key="12">
    <source>
        <dbReference type="Proteomes" id="UP000315628"/>
    </source>
</evidence>
<dbReference type="SUPFAM" id="SSF56645">
    <property type="entry name" value="Acyl-CoA dehydrogenase NM domain-like"/>
    <property type="match status" value="1"/>
</dbReference>
<keyword evidence="4 6" id="KW-0274">FAD</keyword>
<dbReference type="EMBL" id="VIUW01000001">
    <property type="protein sequence ID" value="TWD16675.1"/>
    <property type="molecule type" value="Genomic_DNA"/>
</dbReference>
<organism evidence="11 12">
    <name type="scientific">Marihabitans asiaticum</name>
    <dbReference type="NCBI Taxonomy" id="415218"/>
    <lineage>
        <taxon>Bacteria</taxon>
        <taxon>Bacillati</taxon>
        <taxon>Actinomycetota</taxon>
        <taxon>Actinomycetes</taxon>
        <taxon>Micrococcales</taxon>
        <taxon>Intrasporangiaceae</taxon>
        <taxon>Marihabitans</taxon>
    </lineage>
</organism>
<dbReference type="Gene3D" id="1.10.540.10">
    <property type="entry name" value="Acyl-CoA dehydrogenase/oxidase, N-terminal domain"/>
    <property type="match status" value="1"/>
</dbReference>
<dbReference type="Pfam" id="PF00441">
    <property type="entry name" value="Acyl-CoA_dh_1"/>
    <property type="match status" value="1"/>
</dbReference>
<keyword evidence="3 6" id="KW-0285">Flavoprotein</keyword>
<feature type="domain" description="Acyl-CoA dehydrogenase/oxidase N-terminal" evidence="10">
    <location>
        <begin position="41"/>
        <end position="152"/>
    </location>
</feature>
<comment type="cofactor">
    <cofactor evidence="1 6">
        <name>FAD</name>
        <dbReference type="ChEBI" id="CHEBI:57692"/>
    </cofactor>
</comment>
<evidence type="ECO:0000256" key="3">
    <source>
        <dbReference type="ARBA" id="ARBA00022630"/>
    </source>
</evidence>
<proteinExistence type="inferred from homology"/>
<feature type="domain" description="Acyl-CoA oxidase/dehydrogenase middle" evidence="9">
    <location>
        <begin position="156"/>
        <end position="251"/>
    </location>
</feature>
<dbReference type="InterPro" id="IPR036250">
    <property type="entry name" value="AcylCo_DH-like_C"/>
</dbReference>
<dbReference type="PROSITE" id="PS00073">
    <property type="entry name" value="ACYL_COA_DH_2"/>
    <property type="match status" value="1"/>
</dbReference>
<dbReference type="FunFam" id="2.40.110.10:FF:000009">
    <property type="entry name" value="Acyl-CoA dehydrogenase"/>
    <property type="match status" value="1"/>
</dbReference>
<feature type="domain" description="Acyl-CoA dehydrogenase/oxidase C-terminal" evidence="8">
    <location>
        <begin position="263"/>
        <end position="410"/>
    </location>
</feature>
<dbReference type="AlphaFoldDB" id="A0A560WGR1"/>
<evidence type="ECO:0000256" key="5">
    <source>
        <dbReference type="ARBA" id="ARBA00023002"/>
    </source>
</evidence>
<dbReference type="RefSeq" id="WP_246074283.1">
    <property type="nucleotide sequence ID" value="NZ_BAAAYT010000001.1"/>
</dbReference>
<keyword evidence="5 6" id="KW-0560">Oxidoreductase</keyword>
<keyword evidence="12" id="KW-1185">Reference proteome</keyword>
<evidence type="ECO:0000256" key="4">
    <source>
        <dbReference type="ARBA" id="ARBA00022827"/>
    </source>
</evidence>